<dbReference type="EMBL" id="QKYT01000807">
    <property type="protein sequence ID" value="RIA81370.1"/>
    <property type="molecule type" value="Genomic_DNA"/>
</dbReference>
<keyword evidence="3" id="KW-1133">Transmembrane helix</keyword>
<accession>A0A397S4P9</accession>
<dbReference type="InterPro" id="IPR015915">
    <property type="entry name" value="Kelch-typ_b-propeller"/>
</dbReference>
<keyword evidence="3" id="KW-0472">Membrane</keyword>
<reference evidence="4 5" key="1">
    <citation type="submission" date="2018-06" db="EMBL/GenBank/DDBJ databases">
        <title>Comparative genomics reveals the genomic features of Rhizophagus irregularis, R. cerebriforme, R. diaphanum and Gigaspora rosea, and their symbiotic lifestyle signature.</title>
        <authorList>
            <person name="Morin E."/>
            <person name="San Clemente H."/>
            <person name="Chen E.C.H."/>
            <person name="De La Providencia I."/>
            <person name="Hainaut M."/>
            <person name="Kuo A."/>
            <person name="Kohler A."/>
            <person name="Murat C."/>
            <person name="Tang N."/>
            <person name="Roy S."/>
            <person name="Loubradou J."/>
            <person name="Henrissat B."/>
            <person name="Grigoriev I.V."/>
            <person name="Corradi N."/>
            <person name="Roux C."/>
            <person name="Martin F.M."/>
        </authorList>
    </citation>
    <scope>NUCLEOTIDE SEQUENCE [LARGE SCALE GENOMIC DNA]</scope>
    <source>
        <strain evidence="4 5">DAOM 227022</strain>
    </source>
</reference>
<sequence>MIPFKPIQRFGHTATLINDKLYIIGGVSINLITLNDFFYLDVSAAFNTQNLPWVVLSSSITIVPPHFGAVSVKGGVNNNTLFLYGGFTENNTTLSFYTFDTQSNSWNIPKIANIVGYNIPKKGTLSGIIDRSGKMYLWGGSNGTNSVNDMFILDTIKLIGRVGSSVNAPTPRVNYGVVLLPNNNIIYFGGYNAEIEAELTLDQVYIYDTINDSWDIKTAKGKVPSSRDGFSVILGLDGSSVIIFGGTATYSDQGLAPDDSIYELNLFNFEWIIPKISNTSQIPNSRMYHKANVIGKYMVISFGLGYDPSIESDILLLDISNKTEYVWTNTFLNSQTVPNKPVQPAQSMQKVKLIGIIIGSSISITLVSFGVFFLYKWKKKTKCQKYIASIPHILSDC</sequence>
<keyword evidence="5" id="KW-1185">Reference proteome</keyword>
<dbReference type="PANTHER" id="PTHR46093">
    <property type="entry name" value="ACYL-COA-BINDING DOMAIN-CONTAINING PROTEIN 5"/>
    <property type="match status" value="1"/>
</dbReference>
<dbReference type="Gene3D" id="2.120.10.80">
    <property type="entry name" value="Kelch-type beta propeller"/>
    <property type="match status" value="2"/>
</dbReference>
<dbReference type="OrthoDB" id="432528at2759"/>
<gene>
    <name evidence="4" type="ORF">C1645_790557</name>
</gene>
<dbReference type="SUPFAM" id="SSF117281">
    <property type="entry name" value="Kelch motif"/>
    <property type="match status" value="1"/>
</dbReference>
<evidence type="ECO:0000256" key="3">
    <source>
        <dbReference type="SAM" id="Phobius"/>
    </source>
</evidence>
<evidence type="ECO:0000313" key="4">
    <source>
        <dbReference type="EMBL" id="RIA81370.1"/>
    </source>
</evidence>
<dbReference type="Proteomes" id="UP000265703">
    <property type="component" value="Unassembled WGS sequence"/>
</dbReference>
<evidence type="ECO:0008006" key="6">
    <source>
        <dbReference type="Google" id="ProtNLM"/>
    </source>
</evidence>
<evidence type="ECO:0000256" key="2">
    <source>
        <dbReference type="ARBA" id="ARBA00022737"/>
    </source>
</evidence>
<organism evidence="4 5">
    <name type="scientific">Glomus cerebriforme</name>
    <dbReference type="NCBI Taxonomy" id="658196"/>
    <lineage>
        <taxon>Eukaryota</taxon>
        <taxon>Fungi</taxon>
        <taxon>Fungi incertae sedis</taxon>
        <taxon>Mucoromycota</taxon>
        <taxon>Glomeromycotina</taxon>
        <taxon>Glomeromycetes</taxon>
        <taxon>Glomerales</taxon>
        <taxon>Glomeraceae</taxon>
        <taxon>Glomus</taxon>
    </lineage>
</organism>
<proteinExistence type="predicted"/>
<dbReference type="Pfam" id="PF24681">
    <property type="entry name" value="Kelch_KLHDC2_KLHL20_DRC7"/>
    <property type="match status" value="1"/>
</dbReference>
<name>A0A397S4P9_9GLOM</name>
<comment type="caution">
    <text evidence="4">The sequence shown here is derived from an EMBL/GenBank/DDBJ whole genome shotgun (WGS) entry which is preliminary data.</text>
</comment>
<protein>
    <recommendedName>
        <fullName evidence="6">Galactose oxidase</fullName>
    </recommendedName>
</protein>
<dbReference type="AlphaFoldDB" id="A0A397S4P9"/>
<dbReference type="PANTHER" id="PTHR46093:SF18">
    <property type="entry name" value="FIBRONECTIN TYPE-III DOMAIN-CONTAINING PROTEIN"/>
    <property type="match status" value="1"/>
</dbReference>
<feature type="transmembrane region" description="Helical" evidence="3">
    <location>
        <begin position="353"/>
        <end position="375"/>
    </location>
</feature>
<evidence type="ECO:0000313" key="5">
    <source>
        <dbReference type="Proteomes" id="UP000265703"/>
    </source>
</evidence>
<keyword evidence="1" id="KW-0880">Kelch repeat</keyword>
<keyword evidence="2" id="KW-0677">Repeat</keyword>
<keyword evidence="3" id="KW-0812">Transmembrane</keyword>
<evidence type="ECO:0000256" key="1">
    <source>
        <dbReference type="ARBA" id="ARBA00022441"/>
    </source>
</evidence>